<dbReference type="GO" id="GO:0005829">
    <property type="term" value="C:cytosol"/>
    <property type="evidence" value="ECO:0007669"/>
    <property type="project" value="TreeGrafter"/>
</dbReference>
<keyword evidence="4" id="KW-0547">Nucleotide-binding</keyword>
<dbReference type="EMBL" id="JBBWWQ010000009">
    <property type="protein sequence ID" value="KAK8938954.1"/>
    <property type="molecule type" value="Genomic_DNA"/>
</dbReference>
<evidence type="ECO:0000313" key="11">
    <source>
        <dbReference type="EMBL" id="KAK8938954.1"/>
    </source>
</evidence>
<evidence type="ECO:0000256" key="3">
    <source>
        <dbReference type="ARBA" id="ARBA00022679"/>
    </source>
</evidence>
<comment type="catalytic activity">
    <reaction evidence="7">
        <text>L-threonyl-[protein] + ATP = O-phospho-L-threonyl-[protein] + ADP + H(+)</text>
        <dbReference type="Rhea" id="RHEA:46608"/>
        <dbReference type="Rhea" id="RHEA-COMP:11060"/>
        <dbReference type="Rhea" id="RHEA-COMP:11605"/>
        <dbReference type="ChEBI" id="CHEBI:15378"/>
        <dbReference type="ChEBI" id="CHEBI:30013"/>
        <dbReference type="ChEBI" id="CHEBI:30616"/>
        <dbReference type="ChEBI" id="CHEBI:61977"/>
        <dbReference type="ChEBI" id="CHEBI:456216"/>
        <dbReference type="EC" id="2.7.11.1"/>
    </reaction>
</comment>
<organism evidence="11 12">
    <name type="scientific">Platanthera zijinensis</name>
    <dbReference type="NCBI Taxonomy" id="2320716"/>
    <lineage>
        <taxon>Eukaryota</taxon>
        <taxon>Viridiplantae</taxon>
        <taxon>Streptophyta</taxon>
        <taxon>Embryophyta</taxon>
        <taxon>Tracheophyta</taxon>
        <taxon>Spermatophyta</taxon>
        <taxon>Magnoliopsida</taxon>
        <taxon>Liliopsida</taxon>
        <taxon>Asparagales</taxon>
        <taxon>Orchidaceae</taxon>
        <taxon>Orchidoideae</taxon>
        <taxon>Orchideae</taxon>
        <taxon>Orchidinae</taxon>
        <taxon>Platanthera</taxon>
    </lineage>
</organism>
<keyword evidence="2" id="KW-0723">Serine/threonine-protein kinase</keyword>
<dbReference type="Proteomes" id="UP001418222">
    <property type="component" value="Unassembled WGS sequence"/>
</dbReference>
<comment type="caution">
    <text evidence="11">The sequence shown here is derived from an EMBL/GenBank/DDBJ whole genome shotgun (WGS) entry which is preliminary data.</text>
</comment>
<keyword evidence="5" id="KW-0418">Kinase</keyword>
<keyword evidence="9" id="KW-0472">Membrane</keyword>
<gene>
    <name evidence="11" type="ORF">KSP39_PZI011525</name>
</gene>
<evidence type="ECO:0000256" key="6">
    <source>
        <dbReference type="ARBA" id="ARBA00022840"/>
    </source>
</evidence>
<dbReference type="PANTHER" id="PTHR45852">
    <property type="entry name" value="SER/THR-PROTEIN KINASE RIO2"/>
    <property type="match status" value="1"/>
</dbReference>
<sequence length="100" mass="11494">MLYTQGVLILVPFELIVCFWGLQALGLHGFPIPNAVDRNRHCVIMSLVQGYPLVQVKQLQNPDEIFDKIMSLVVRLAEHSLIHCDFKEFNIMVHILTFNC</sequence>
<dbReference type="GO" id="GO:0005634">
    <property type="term" value="C:nucleus"/>
    <property type="evidence" value="ECO:0007669"/>
    <property type="project" value="TreeGrafter"/>
</dbReference>
<evidence type="ECO:0000313" key="12">
    <source>
        <dbReference type="Proteomes" id="UP001418222"/>
    </source>
</evidence>
<proteinExistence type="predicted"/>
<keyword evidence="6" id="KW-0067">ATP-binding</keyword>
<dbReference type="GO" id="GO:0030688">
    <property type="term" value="C:preribosome, small subunit precursor"/>
    <property type="evidence" value="ECO:0007669"/>
    <property type="project" value="TreeGrafter"/>
</dbReference>
<keyword evidence="12" id="KW-1185">Reference proteome</keyword>
<protein>
    <recommendedName>
        <fullName evidence="1">non-specific serine/threonine protein kinase</fullName>
        <ecNumber evidence="1">2.7.11.1</ecNumber>
    </recommendedName>
</protein>
<keyword evidence="3" id="KW-0808">Transferase</keyword>
<dbReference type="GO" id="GO:0004674">
    <property type="term" value="F:protein serine/threonine kinase activity"/>
    <property type="evidence" value="ECO:0007669"/>
    <property type="project" value="UniProtKB-KW"/>
</dbReference>
<keyword evidence="9" id="KW-0812">Transmembrane</keyword>
<dbReference type="InterPro" id="IPR011009">
    <property type="entry name" value="Kinase-like_dom_sf"/>
</dbReference>
<keyword evidence="9" id="KW-1133">Transmembrane helix</keyword>
<evidence type="ECO:0000256" key="1">
    <source>
        <dbReference type="ARBA" id="ARBA00012513"/>
    </source>
</evidence>
<evidence type="ECO:0000256" key="9">
    <source>
        <dbReference type="SAM" id="Phobius"/>
    </source>
</evidence>
<evidence type="ECO:0000256" key="5">
    <source>
        <dbReference type="ARBA" id="ARBA00022777"/>
    </source>
</evidence>
<feature type="domain" description="RIO-type" evidence="10">
    <location>
        <begin position="22"/>
        <end position="94"/>
    </location>
</feature>
<reference evidence="11 12" key="1">
    <citation type="journal article" date="2022" name="Nat. Plants">
        <title>Genomes of leafy and leafless Platanthera orchids illuminate the evolution of mycoheterotrophy.</title>
        <authorList>
            <person name="Li M.H."/>
            <person name="Liu K.W."/>
            <person name="Li Z."/>
            <person name="Lu H.C."/>
            <person name="Ye Q.L."/>
            <person name="Zhang D."/>
            <person name="Wang J.Y."/>
            <person name="Li Y.F."/>
            <person name="Zhong Z.M."/>
            <person name="Liu X."/>
            <person name="Yu X."/>
            <person name="Liu D.K."/>
            <person name="Tu X.D."/>
            <person name="Liu B."/>
            <person name="Hao Y."/>
            <person name="Liao X.Y."/>
            <person name="Jiang Y.T."/>
            <person name="Sun W.H."/>
            <person name="Chen J."/>
            <person name="Chen Y.Q."/>
            <person name="Ai Y."/>
            <person name="Zhai J.W."/>
            <person name="Wu S.S."/>
            <person name="Zhou Z."/>
            <person name="Hsiao Y.Y."/>
            <person name="Wu W.L."/>
            <person name="Chen Y.Y."/>
            <person name="Lin Y.F."/>
            <person name="Hsu J.L."/>
            <person name="Li C.Y."/>
            <person name="Wang Z.W."/>
            <person name="Zhao X."/>
            <person name="Zhong W.Y."/>
            <person name="Ma X.K."/>
            <person name="Ma L."/>
            <person name="Huang J."/>
            <person name="Chen G.Z."/>
            <person name="Huang M.Z."/>
            <person name="Huang L."/>
            <person name="Peng D.H."/>
            <person name="Luo Y.B."/>
            <person name="Zou S.Q."/>
            <person name="Chen S.P."/>
            <person name="Lan S."/>
            <person name="Tsai W.C."/>
            <person name="Van de Peer Y."/>
            <person name="Liu Z.J."/>
        </authorList>
    </citation>
    <scope>NUCLEOTIDE SEQUENCE [LARGE SCALE GENOMIC DNA]</scope>
    <source>
        <strain evidence="11">Lor287</strain>
    </source>
</reference>
<dbReference type="PANTHER" id="PTHR45852:SF1">
    <property type="entry name" value="SERINE_THREONINE-PROTEIN KINASE RIO2"/>
    <property type="match status" value="1"/>
</dbReference>
<evidence type="ECO:0000256" key="2">
    <source>
        <dbReference type="ARBA" id="ARBA00022527"/>
    </source>
</evidence>
<evidence type="ECO:0000256" key="4">
    <source>
        <dbReference type="ARBA" id="ARBA00022741"/>
    </source>
</evidence>
<dbReference type="AlphaFoldDB" id="A0AAP0BI23"/>
<dbReference type="InterPro" id="IPR018934">
    <property type="entry name" value="RIO_dom"/>
</dbReference>
<comment type="catalytic activity">
    <reaction evidence="8">
        <text>L-seryl-[protein] + ATP = O-phospho-L-seryl-[protein] + ADP + H(+)</text>
        <dbReference type="Rhea" id="RHEA:17989"/>
        <dbReference type="Rhea" id="RHEA-COMP:9863"/>
        <dbReference type="Rhea" id="RHEA-COMP:11604"/>
        <dbReference type="ChEBI" id="CHEBI:15378"/>
        <dbReference type="ChEBI" id="CHEBI:29999"/>
        <dbReference type="ChEBI" id="CHEBI:30616"/>
        <dbReference type="ChEBI" id="CHEBI:83421"/>
        <dbReference type="ChEBI" id="CHEBI:456216"/>
        <dbReference type="EC" id="2.7.11.1"/>
    </reaction>
</comment>
<accession>A0AAP0BI23</accession>
<name>A0AAP0BI23_9ASPA</name>
<dbReference type="SUPFAM" id="SSF56112">
    <property type="entry name" value="Protein kinase-like (PK-like)"/>
    <property type="match status" value="1"/>
</dbReference>
<dbReference type="Pfam" id="PF01163">
    <property type="entry name" value="RIO1"/>
    <property type="match status" value="1"/>
</dbReference>
<evidence type="ECO:0000256" key="8">
    <source>
        <dbReference type="ARBA" id="ARBA00048679"/>
    </source>
</evidence>
<dbReference type="GO" id="GO:0005524">
    <property type="term" value="F:ATP binding"/>
    <property type="evidence" value="ECO:0007669"/>
    <property type="project" value="UniProtKB-KW"/>
</dbReference>
<feature type="transmembrane region" description="Helical" evidence="9">
    <location>
        <begin position="6"/>
        <end position="30"/>
    </location>
</feature>
<dbReference type="Gene3D" id="1.10.510.10">
    <property type="entry name" value="Transferase(Phosphotransferase) domain 1"/>
    <property type="match status" value="1"/>
</dbReference>
<evidence type="ECO:0000259" key="10">
    <source>
        <dbReference type="Pfam" id="PF01163"/>
    </source>
</evidence>
<dbReference type="EC" id="2.7.11.1" evidence="1"/>
<dbReference type="GO" id="GO:0030490">
    <property type="term" value="P:maturation of SSU-rRNA"/>
    <property type="evidence" value="ECO:0007669"/>
    <property type="project" value="TreeGrafter"/>
</dbReference>
<evidence type="ECO:0000256" key="7">
    <source>
        <dbReference type="ARBA" id="ARBA00047899"/>
    </source>
</evidence>